<dbReference type="PANTHER" id="PTHR48449">
    <property type="entry name" value="DUF1985 DOMAIN-CONTAINING PROTEIN"/>
    <property type="match status" value="1"/>
</dbReference>
<dbReference type="PANTHER" id="PTHR48449:SF1">
    <property type="entry name" value="DUF1985 DOMAIN-CONTAINING PROTEIN"/>
    <property type="match status" value="1"/>
</dbReference>
<evidence type="ECO:0000313" key="1">
    <source>
        <dbReference type="EMBL" id="KAG5631893.1"/>
    </source>
</evidence>
<name>A0A9J6B548_SOLCO</name>
<reference evidence="1 2" key="1">
    <citation type="submission" date="2020-09" db="EMBL/GenBank/DDBJ databases">
        <title>De no assembly of potato wild relative species, Solanum commersonii.</title>
        <authorList>
            <person name="Cho K."/>
        </authorList>
    </citation>
    <scope>NUCLEOTIDE SEQUENCE [LARGE SCALE GENOMIC DNA]</scope>
    <source>
        <strain evidence="1">LZ3.2</strain>
        <tissue evidence="1">Leaf</tissue>
    </source>
</reference>
<accession>A0A9J6B548</accession>
<organism evidence="1 2">
    <name type="scientific">Solanum commersonii</name>
    <name type="common">Commerson's wild potato</name>
    <name type="synonym">Commerson's nightshade</name>
    <dbReference type="NCBI Taxonomy" id="4109"/>
    <lineage>
        <taxon>Eukaryota</taxon>
        <taxon>Viridiplantae</taxon>
        <taxon>Streptophyta</taxon>
        <taxon>Embryophyta</taxon>
        <taxon>Tracheophyta</taxon>
        <taxon>Spermatophyta</taxon>
        <taxon>Magnoliopsida</taxon>
        <taxon>eudicotyledons</taxon>
        <taxon>Gunneridae</taxon>
        <taxon>Pentapetalae</taxon>
        <taxon>asterids</taxon>
        <taxon>lamiids</taxon>
        <taxon>Solanales</taxon>
        <taxon>Solanaceae</taxon>
        <taxon>Solanoideae</taxon>
        <taxon>Solaneae</taxon>
        <taxon>Solanum</taxon>
    </lineage>
</organism>
<gene>
    <name evidence="1" type="ORF">H5410_003610</name>
</gene>
<protein>
    <submittedName>
        <fullName evidence="1">Uncharacterized protein</fullName>
    </submittedName>
</protein>
<proteinExistence type="predicted"/>
<comment type="caution">
    <text evidence="1">The sequence shown here is derived from an EMBL/GenBank/DDBJ whole genome shotgun (WGS) entry which is preliminary data.</text>
</comment>
<dbReference type="EMBL" id="JACXVP010000001">
    <property type="protein sequence ID" value="KAG5631893.1"/>
    <property type="molecule type" value="Genomic_DNA"/>
</dbReference>
<dbReference type="OrthoDB" id="1194650at2759"/>
<sequence length="211" mass="23337">MADNLDFFKSYSWGKDSFDLTLTYLKNRINLRKQGGMYNEKKNASYALYDFFWAFLVWIYEAFSYLGKYAGKSLDTPLNIVHVNITIVDEDFAAIDEYFTNRADEVTIDVLDKVISDHSDEIAVDEVVVDVVDEVTIDAVTGDEVAGAVDPVAVDVIDEVVMTVDVVSVNDVAGAVDPVTVDVVDEVAGDAIVEVAEKKKEEGKNKGEVSR</sequence>
<dbReference type="Proteomes" id="UP000824120">
    <property type="component" value="Chromosome 1"/>
</dbReference>
<dbReference type="AlphaFoldDB" id="A0A9J6B548"/>
<keyword evidence="2" id="KW-1185">Reference proteome</keyword>
<evidence type="ECO:0000313" key="2">
    <source>
        <dbReference type="Proteomes" id="UP000824120"/>
    </source>
</evidence>